<evidence type="ECO:0000313" key="2">
    <source>
        <dbReference type="Proteomes" id="UP000521943"/>
    </source>
</evidence>
<sequence length="201" mass="21851">MTGPPGVHVRTWSWGQPSRISQLGPLKSYISSDTHPTMYFHLAGIALRSIAFGPGAGRKLTYMESRILSSGQPSRISQLGVTRPLKSHISADTHPTMYFRPAGIALRSIASGPGAGRKLTYMESRILSSGQPSRVSQLRVTRPLKSYPSSDTHPTMYFHLAGIALRSIAFGPGAGRKLTYMESRILSSGQSSSDCLLMIKF</sequence>
<protein>
    <submittedName>
        <fullName evidence="1">Uncharacterized protein</fullName>
    </submittedName>
</protein>
<comment type="caution">
    <text evidence="1">The sequence shown here is derived from an EMBL/GenBank/DDBJ whole genome shotgun (WGS) entry which is preliminary data.</text>
</comment>
<organism evidence="1 2">
    <name type="scientific">Ephemerocybe angulata</name>
    <dbReference type="NCBI Taxonomy" id="980116"/>
    <lineage>
        <taxon>Eukaryota</taxon>
        <taxon>Fungi</taxon>
        <taxon>Dikarya</taxon>
        <taxon>Basidiomycota</taxon>
        <taxon>Agaricomycotina</taxon>
        <taxon>Agaricomycetes</taxon>
        <taxon>Agaricomycetidae</taxon>
        <taxon>Agaricales</taxon>
        <taxon>Agaricineae</taxon>
        <taxon>Psathyrellaceae</taxon>
        <taxon>Ephemerocybe</taxon>
    </lineage>
</organism>
<accession>A0A8H6IE26</accession>
<name>A0A8H6IE26_9AGAR</name>
<dbReference type="AlphaFoldDB" id="A0A8H6IE26"/>
<dbReference type="EMBL" id="JACGCI010000005">
    <property type="protein sequence ID" value="KAF6763841.1"/>
    <property type="molecule type" value="Genomic_DNA"/>
</dbReference>
<evidence type="ECO:0000313" key="1">
    <source>
        <dbReference type="EMBL" id="KAF6763841.1"/>
    </source>
</evidence>
<dbReference type="OrthoDB" id="10558398at2759"/>
<dbReference type="Proteomes" id="UP000521943">
    <property type="component" value="Unassembled WGS sequence"/>
</dbReference>
<keyword evidence="2" id="KW-1185">Reference proteome</keyword>
<gene>
    <name evidence="1" type="ORF">DFP72DRAFT_1059890</name>
</gene>
<reference evidence="1 2" key="1">
    <citation type="submission" date="2020-07" db="EMBL/GenBank/DDBJ databases">
        <title>Comparative genomics of pyrophilous fungi reveals a link between fire events and developmental genes.</title>
        <authorList>
            <consortium name="DOE Joint Genome Institute"/>
            <person name="Steindorff A.S."/>
            <person name="Carver A."/>
            <person name="Calhoun S."/>
            <person name="Stillman K."/>
            <person name="Liu H."/>
            <person name="Lipzen A."/>
            <person name="Pangilinan J."/>
            <person name="Labutti K."/>
            <person name="Bruns T.D."/>
            <person name="Grigoriev I.V."/>
        </authorList>
    </citation>
    <scope>NUCLEOTIDE SEQUENCE [LARGE SCALE GENOMIC DNA]</scope>
    <source>
        <strain evidence="1 2">CBS 144469</strain>
    </source>
</reference>
<proteinExistence type="predicted"/>